<feature type="transmembrane region" description="Helical" evidence="1">
    <location>
        <begin position="104"/>
        <end position="125"/>
    </location>
</feature>
<feature type="transmembrane region" description="Helical" evidence="1">
    <location>
        <begin position="47"/>
        <end position="66"/>
    </location>
</feature>
<keyword evidence="1" id="KW-0812">Transmembrane</keyword>
<accession>A0A931GVL7</accession>
<gene>
    <name evidence="2" type="ORF">I5907_03130</name>
</gene>
<reference evidence="2" key="1">
    <citation type="submission" date="2020-11" db="EMBL/GenBank/DDBJ databases">
        <title>Bacterial whole genome sequence for Panacibacter sp. DH6.</title>
        <authorList>
            <person name="Le V."/>
            <person name="Ko S."/>
            <person name="Ahn C.-Y."/>
            <person name="Oh H.-M."/>
        </authorList>
    </citation>
    <scope>NUCLEOTIDE SEQUENCE</scope>
    <source>
        <strain evidence="2">DH6</strain>
    </source>
</reference>
<proteinExistence type="predicted"/>
<evidence type="ECO:0000313" key="2">
    <source>
        <dbReference type="EMBL" id="MBG9375208.1"/>
    </source>
</evidence>
<evidence type="ECO:0000313" key="3">
    <source>
        <dbReference type="Proteomes" id="UP000628448"/>
    </source>
</evidence>
<dbReference type="Proteomes" id="UP000628448">
    <property type="component" value="Unassembled WGS sequence"/>
</dbReference>
<protein>
    <submittedName>
        <fullName evidence="2">Uncharacterized protein</fullName>
    </submittedName>
</protein>
<keyword evidence="3" id="KW-1185">Reference proteome</keyword>
<keyword evidence="1" id="KW-1133">Transmembrane helix</keyword>
<evidence type="ECO:0000256" key="1">
    <source>
        <dbReference type="SAM" id="Phobius"/>
    </source>
</evidence>
<keyword evidence="1" id="KW-0472">Membrane</keyword>
<feature type="transmembrane region" description="Helical" evidence="1">
    <location>
        <begin position="20"/>
        <end position="41"/>
    </location>
</feature>
<feature type="transmembrane region" description="Helical" evidence="1">
    <location>
        <begin position="131"/>
        <end position="153"/>
    </location>
</feature>
<name>A0A931GVL7_9BACT</name>
<organism evidence="2 3">
    <name type="scientific">Panacibacter microcysteis</name>
    <dbReference type="NCBI Taxonomy" id="2793269"/>
    <lineage>
        <taxon>Bacteria</taxon>
        <taxon>Pseudomonadati</taxon>
        <taxon>Bacteroidota</taxon>
        <taxon>Chitinophagia</taxon>
        <taxon>Chitinophagales</taxon>
        <taxon>Chitinophagaceae</taxon>
        <taxon>Panacibacter</taxon>
    </lineage>
</organism>
<dbReference type="RefSeq" id="WP_196989271.1">
    <property type="nucleotide sequence ID" value="NZ_JADWYR010000001.1"/>
</dbReference>
<dbReference type="AlphaFoldDB" id="A0A931GVL7"/>
<comment type="caution">
    <text evidence="2">The sequence shown here is derived from an EMBL/GenBank/DDBJ whole genome shotgun (WGS) entry which is preliminary data.</text>
</comment>
<sequence>MFTKTDIEKYFIAEKQESLLFILLGIAAISIALVGLLYWKTPFWKGAAIPLILIALIQVIVGYTVFARSDKQRTDMVYAFETDPLKVQQQELPRMEEVNKNFVTYRWTEIILLVAGVVLALVYRSNPEKQLITGIGVALAIEAAIMLGADFIAEKRAHDYTNGIKTFLQKMKM</sequence>
<dbReference type="EMBL" id="JADWYR010000001">
    <property type="protein sequence ID" value="MBG9375208.1"/>
    <property type="molecule type" value="Genomic_DNA"/>
</dbReference>